<reference evidence="1" key="1">
    <citation type="submission" date="2021-06" db="EMBL/GenBank/DDBJ databases">
        <authorList>
            <person name="Kallberg Y."/>
            <person name="Tangrot J."/>
            <person name="Rosling A."/>
        </authorList>
    </citation>
    <scope>NUCLEOTIDE SEQUENCE</scope>
    <source>
        <strain evidence="1">MA461A</strain>
    </source>
</reference>
<sequence>LPEIPIGFTCHVDDNEQEVLPSGNCHFVIKHPRKYKIKYYGNNILELEPKIKSYSIKIWLF</sequence>
<name>A0ACA9S0Y5_9GLOM</name>
<feature type="non-terminal residue" evidence="1">
    <location>
        <position position="1"/>
    </location>
</feature>
<accession>A0ACA9S0Y5</accession>
<organism evidence="1 2">
    <name type="scientific">Racocetra persica</name>
    <dbReference type="NCBI Taxonomy" id="160502"/>
    <lineage>
        <taxon>Eukaryota</taxon>
        <taxon>Fungi</taxon>
        <taxon>Fungi incertae sedis</taxon>
        <taxon>Mucoromycota</taxon>
        <taxon>Glomeromycotina</taxon>
        <taxon>Glomeromycetes</taxon>
        <taxon>Diversisporales</taxon>
        <taxon>Gigasporaceae</taxon>
        <taxon>Racocetra</taxon>
    </lineage>
</organism>
<proteinExistence type="predicted"/>
<keyword evidence="2" id="KW-1185">Reference proteome</keyword>
<dbReference type="Proteomes" id="UP000789920">
    <property type="component" value="Unassembled WGS sequence"/>
</dbReference>
<comment type="caution">
    <text evidence="1">The sequence shown here is derived from an EMBL/GenBank/DDBJ whole genome shotgun (WGS) entry which is preliminary data.</text>
</comment>
<evidence type="ECO:0000313" key="1">
    <source>
        <dbReference type="EMBL" id="CAG8819259.1"/>
    </source>
</evidence>
<evidence type="ECO:0000313" key="2">
    <source>
        <dbReference type="Proteomes" id="UP000789920"/>
    </source>
</evidence>
<dbReference type="EMBL" id="CAJVQC010082072">
    <property type="protein sequence ID" value="CAG8819259.1"/>
    <property type="molecule type" value="Genomic_DNA"/>
</dbReference>
<gene>
    <name evidence="1" type="ORF">RPERSI_LOCUS25093</name>
</gene>
<protein>
    <submittedName>
        <fullName evidence="1">15241_t:CDS:1</fullName>
    </submittedName>
</protein>